<feature type="domain" description="Multidrug resistance protein MdtA-like alpha-helical hairpin" evidence="6">
    <location>
        <begin position="90"/>
        <end position="154"/>
    </location>
</feature>
<evidence type="ECO:0000256" key="3">
    <source>
        <dbReference type="ARBA" id="ARBA00022448"/>
    </source>
</evidence>
<dbReference type="EMBL" id="VPFL01000001">
    <property type="protein sequence ID" value="TXF13740.1"/>
    <property type="molecule type" value="Genomic_DNA"/>
</dbReference>
<evidence type="ECO:0000256" key="2">
    <source>
        <dbReference type="ARBA" id="ARBA00009477"/>
    </source>
</evidence>
<dbReference type="Gene3D" id="2.40.420.20">
    <property type="match status" value="1"/>
</dbReference>
<dbReference type="InterPro" id="IPR058792">
    <property type="entry name" value="Beta-barrel_RND_2"/>
</dbReference>
<evidence type="ECO:0000259" key="8">
    <source>
        <dbReference type="Pfam" id="PF25954"/>
    </source>
</evidence>
<keyword evidence="4" id="KW-0175">Coiled coil</keyword>
<evidence type="ECO:0000313" key="11">
    <source>
        <dbReference type="Proteomes" id="UP000321201"/>
    </source>
</evidence>
<evidence type="ECO:0000256" key="5">
    <source>
        <dbReference type="SAM" id="SignalP"/>
    </source>
</evidence>
<dbReference type="OrthoDB" id="9783047at2"/>
<reference evidence="10 11" key="1">
    <citation type="submission" date="2019-08" db="EMBL/GenBank/DDBJ databases">
        <title>Pelomicrobium methylotrophicum gen. nov., sp. nov. a moderately thermophilic, facultatively anaerobic, lithoautotrophic and methylotrophic bacterium isolated from a terrestrial mud volcano.</title>
        <authorList>
            <person name="Slobodkina G.B."/>
            <person name="Merkel A.Y."/>
            <person name="Slobodkin A.I."/>
        </authorList>
    </citation>
    <scope>NUCLEOTIDE SEQUENCE [LARGE SCALE GENOMIC DNA]</scope>
    <source>
        <strain evidence="10 11">SM250</strain>
    </source>
</reference>
<dbReference type="Proteomes" id="UP000321201">
    <property type="component" value="Unassembled WGS sequence"/>
</dbReference>
<dbReference type="PANTHER" id="PTHR30469:SF18">
    <property type="entry name" value="RESISTANCE-NODULATION-CELL DIVISION (RND) EFFLUX MEMBRANE FUSION PROTEIN-RELATED"/>
    <property type="match status" value="1"/>
</dbReference>
<dbReference type="RefSeq" id="WP_147798325.1">
    <property type="nucleotide sequence ID" value="NZ_VPFL01000001.1"/>
</dbReference>
<dbReference type="Pfam" id="PF25954">
    <property type="entry name" value="Beta-barrel_RND_2"/>
    <property type="match status" value="1"/>
</dbReference>
<dbReference type="Gene3D" id="1.10.287.470">
    <property type="entry name" value="Helix hairpin bin"/>
    <property type="match status" value="1"/>
</dbReference>
<dbReference type="Pfam" id="PF25917">
    <property type="entry name" value="BSH_RND"/>
    <property type="match status" value="1"/>
</dbReference>
<dbReference type="InParanoid" id="A0A5C7EQG6"/>
<protein>
    <submittedName>
        <fullName evidence="10">Efflux RND transporter periplasmic adaptor subunit</fullName>
    </submittedName>
</protein>
<dbReference type="InterPro" id="IPR058624">
    <property type="entry name" value="MdtA-like_HH"/>
</dbReference>
<dbReference type="SUPFAM" id="SSF111369">
    <property type="entry name" value="HlyD-like secretion proteins"/>
    <property type="match status" value="1"/>
</dbReference>
<dbReference type="GO" id="GO:1990281">
    <property type="term" value="C:efflux pump complex"/>
    <property type="evidence" value="ECO:0007669"/>
    <property type="project" value="TreeGrafter"/>
</dbReference>
<dbReference type="InterPro" id="IPR058627">
    <property type="entry name" value="MdtA-like_C"/>
</dbReference>
<dbReference type="InterPro" id="IPR006143">
    <property type="entry name" value="RND_pump_MFP"/>
</dbReference>
<comment type="subcellular location">
    <subcellularLocation>
        <location evidence="1">Cell envelope</location>
    </subcellularLocation>
</comment>
<dbReference type="GO" id="GO:0015562">
    <property type="term" value="F:efflux transmembrane transporter activity"/>
    <property type="evidence" value="ECO:0007669"/>
    <property type="project" value="TreeGrafter"/>
</dbReference>
<feature type="chain" id="PRO_5023011027" evidence="5">
    <location>
        <begin position="23"/>
        <end position="341"/>
    </location>
</feature>
<evidence type="ECO:0000313" key="10">
    <source>
        <dbReference type="EMBL" id="TXF13740.1"/>
    </source>
</evidence>
<organism evidence="10 11">
    <name type="scientific">Pelomicrobium methylotrophicum</name>
    <dbReference type="NCBI Taxonomy" id="2602750"/>
    <lineage>
        <taxon>Bacteria</taxon>
        <taxon>Pseudomonadati</taxon>
        <taxon>Pseudomonadota</taxon>
        <taxon>Hydrogenophilia</taxon>
        <taxon>Hydrogenophilia incertae sedis</taxon>
        <taxon>Pelomicrobium</taxon>
    </lineage>
</organism>
<keyword evidence="3" id="KW-0813">Transport</keyword>
<dbReference type="PANTHER" id="PTHR30469">
    <property type="entry name" value="MULTIDRUG RESISTANCE PROTEIN MDTA"/>
    <property type="match status" value="1"/>
</dbReference>
<dbReference type="Gene3D" id="2.40.50.100">
    <property type="match status" value="1"/>
</dbReference>
<evidence type="ECO:0000259" key="6">
    <source>
        <dbReference type="Pfam" id="PF25876"/>
    </source>
</evidence>
<dbReference type="Pfam" id="PF25967">
    <property type="entry name" value="RND-MFP_C"/>
    <property type="match status" value="1"/>
</dbReference>
<dbReference type="InterPro" id="IPR058625">
    <property type="entry name" value="MdtA-like_BSH"/>
</dbReference>
<sequence>MRSGFLHLSLVFFALARSPGVAAPLDTAPVQEEEWVLTHSADGVVQAVKQSTVSAQIAGRVVDIRFDVGDRVRKGEVILRIDESEVNQALAQAQALLAQAEAQFEDARAHYERSQRLFERKFISQAALDAARARYEAARSLVEARRAAAGIARTTRGYATVVAPYSGVVAARHVALGEAVQPGQPLMTGFDPSRLRVVAYLPQARFQQFNPADPVRVVIPALDKEVLAQAVTVQPAADPRTHTLQVRLELPSSLQGVLPGMFARALFPVGRARGLTIPQSAVLRRSEVTAVYVVAPEGSLRLRQVRLGLPIGDGRVEVLAGLAAGERVALDPVRAGIQAGR</sequence>
<dbReference type="AlphaFoldDB" id="A0A5C7EQG6"/>
<dbReference type="NCBIfam" id="TIGR01730">
    <property type="entry name" value="RND_mfp"/>
    <property type="match status" value="1"/>
</dbReference>
<feature type="domain" description="Multidrug resistance protein MdtA-like barrel-sandwich hybrid" evidence="7">
    <location>
        <begin position="50"/>
        <end position="185"/>
    </location>
</feature>
<proteinExistence type="inferred from homology"/>
<feature type="coiled-coil region" evidence="4">
    <location>
        <begin position="83"/>
        <end position="117"/>
    </location>
</feature>
<evidence type="ECO:0000259" key="9">
    <source>
        <dbReference type="Pfam" id="PF25967"/>
    </source>
</evidence>
<comment type="caution">
    <text evidence="10">The sequence shown here is derived from an EMBL/GenBank/DDBJ whole genome shotgun (WGS) entry which is preliminary data.</text>
</comment>
<evidence type="ECO:0000256" key="1">
    <source>
        <dbReference type="ARBA" id="ARBA00004196"/>
    </source>
</evidence>
<feature type="domain" description="CusB-like beta-barrel" evidence="8">
    <location>
        <begin position="197"/>
        <end position="265"/>
    </location>
</feature>
<dbReference type="Pfam" id="PF25876">
    <property type="entry name" value="HH_MFP_RND"/>
    <property type="match status" value="1"/>
</dbReference>
<evidence type="ECO:0000259" key="7">
    <source>
        <dbReference type="Pfam" id="PF25917"/>
    </source>
</evidence>
<keyword evidence="11" id="KW-1185">Reference proteome</keyword>
<feature type="domain" description="Multidrug resistance protein MdtA-like C-terminal permuted SH3" evidence="9">
    <location>
        <begin position="275"/>
        <end position="331"/>
    </location>
</feature>
<feature type="signal peptide" evidence="5">
    <location>
        <begin position="1"/>
        <end position="22"/>
    </location>
</feature>
<evidence type="ECO:0000256" key="4">
    <source>
        <dbReference type="SAM" id="Coils"/>
    </source>
</evidence>
<keyword evidence="5" id="KW-0732">Signal</keyword>
<name>A0A5C7EQG6_9PROT</name>
<dbReference type="Gene3D" id="2.40.30.170">
    <property type="match status" value="1"/>
</dbReference>
<comment type="similarity">
    <text evidence="2">Belongs to the membrane fusion protein (MFP) (TC 8.A.1) family.</text>
</comment>
<gene>
    <name evidence="10" type="ORF">FR698_01125</name>
</gene>
<accession>A0A5C7EQG6</accession>